<dbReference type="Gene3D" id="3.90.1150.30">
    <property type="match status" value="1"/>
</dbReference>
<gene>
    <name evidence="1" type="ORF">GCM10007977_072800</name>
</gene>
<proteinExistence type="predicted"/>
<reference evidence="1" key="2">
    <citation type="submission" date="2020-09" db="EMBL/GenBank/DDBJ databases">
        <authorList>
            <person name="Sun Q."/>
            <person name="Ohkuma M."/>
        </authorList>
    </citation>
    <scope>NUCLEOTIDE SEQUENCE</scope>
    <source>
        <strain evidence="1">JCM 19831</strain>
    </source>
</reference>
<comment type="caution">
    <text evidence="1">The sequence shown here is derived from an EMBL/GenBank/DDBJ whole genome shotgun (WGS) entry which is preliminary data.</text>
</comment>
<protein>
    <submittedName>
        <fullName evidence="1">Phosphoribosylglycinamide formyltransferase</fullName>
    </submittedName>
</protein>
<organism evidence="1 2">
    <name type="scientific">Dactylosporangium sucinum</name>
    <dbReference type="NCBI Taxonomy" id="1424081"/>
    <lineage>
        <taxon>Bacteria</taxon>
        <taxon>Bacillati</taxon>
        <taxon>Actinomycetota</taxon>
        <taxon>Actinomycetes</taxon>
        <taxon>Micromonosporales</taxon>
        <taxon>Micromonosporaceae</taxon>
        <taxon>Dactylosporangium</taxon>
    </lineage>
</organism>
<evidence type="ECO:0000313" key="1">
    <source>
        <dbReference type="EMBL" id="GGM60733.1"/>
    </source>
</evidence>
<dbReference type="InterPro" id="IPR038056">
    <property type="entry name" value="YjbR-like_sf"/>
</dbReference>
<dbReference type="RefSeq" id="WP_190254565.1">
    <property type="nucleotide sequence ID" value="NZ_BMPI01000044.1"/>
</dbReference>
<name>A0A917U5U6_9ACTN</name>
<accession>A0A917U5U6</accession>
<reference evidence="1" key="1">
    <citation type="journal article" date="2014" name="Int. J. Syst. Evol. Microbiol.">
        <title>Complete genome sequence of Corynebacterium casei LMG S-19264T (=DSM 44701T), isolated from a smear-ripened cheese.</title>
        <authorList>
            <consortium name="US DOE Joint Genome Institute (JGI-PGF)"/>
            <person name="Walter F."/>
            <person name="Albersmeier A."/>
            <person name="Kalinowski J."/>
            <person name="Ruckert C."/>
        </authorList>
    </citation>
    <scope>NUCLEOTIDE SEQUENCE</scope>
    <source>
        <strain evidence="1">JCM 19831</strain>
    </source>
</reference>
<dbReference type="Pfam" id="PF04237">
    <property type="entry name" value="YjbR"/>
    <property type="match status" value="1"/>
</dbReference>
<dbReference type="SUPFAM" id="SSF142906">
    <property type="entry name" value="YjbR-like"/>
    <property type="match status" value="1"/>
</dbReference>
<dbReference type="InterPro" id="IPR058532">
    <property type="entry name" value="YjbR/MT2646/Rv2570-like"/>
</dbReference>
<evidence type="ECO:0000313" key="2">
    <source>
        <dbReference type="Proteomes" id="UP000642070"/>
    </source>
</evidence>
<dbReference type="EMBL" id="BMPI01000044">
    <property type="protein sequence ID" value="GGM60733.1"/>
    <property type="molecule type" value="Genomic_DNA"/>
</dbReference>
<keyword evidence="2" id="KW-1185">Reference proteome</keyword>
<sequence>MPELVDRVREICLAFPGVTEKLSHGTPLWSARKGFVQIWPDGHHDNDFPHLWCAAPPGAQESLIARDPRRYFRPPYVGHRGWVGMRLDAEPDWDDVEELCELAYRTVTPAARG</sequence>
<dbReference type="Proteomes" id="UP000642070">
    <property type="component" value="Unassembled WGS sequence"/>
</dbReference>
<dbReference type="AlphaFoldDB" id="A0A917U5U6"/>